<dbReference type="STRING" id="91604.ID47_08545"/>
<dbReference type="eggNOG" id="COG0091">
    <property type="taxonomic scope" value="Bacteria"/>
</dbReference>
<evidence type="ECO:0000256" key="9">
    <source>
        <dbReference type="RuleBase" id="RU004006"/>
    </source>
</evidence>
<dbReference type="PANTHER" id="PTHR13501:SF8">
    <property type="entry name" value="LARGE RIBOSOMAL SUBUNIT PROTEIN UL22M"/>
    <property type="match status" value="1"/>
</dbReference>
<dbReference type="HOGENOM" id="CLU_083987_3_0_5"/>
<evidence type="ECO:0000256" key="1">
    <source>
        <dbReference type="ARBA" id="ARBA00009451"/>
    </source>
</evidence>
<evidence type="ECO:0000256" key="8">
    <source>
        <dbReference type="RuleBase" id="RU004005"/>
    </source>
</evidence>
<dbReference type="CDD" id="cd00336">
    <property type="entry name" value="Ribosomal_L22"/>
    <property type="match status" value="1"/>
</dbReference>
<comment type="similarity">
    <text evidence="1 7 8">Belongs to the universal ribosomal protein uL22 family.</text>
</comment>
<evidence type="ECO:0000256" key="4">
    <source>
        <dbReference type="ARBA" id="ARBA00022980"/>
    </source>
</evidence>
<keyword evidence="12" id="KW-1185">Reference proteome</keyword>
<name>A0A077AU90_9PROT</name>
<sequence length="115" mass="12472">MEQNTAKAILRNVRVSPRKLNLVAAMIRGMKVAKALDVLAFSPKRIAIDVRKTLASAIANAETNHGLDIDTLVVTEASVGQSIVLKRFSPRAKGRGVGIKKPFSHLTIKVSEKEV</sequence>
<evidence type="ECO:0000256" key="5">
    <source>
        <dbReference type="ARBA" id="ARBA00023274"/>
    </source>
</evidence>
<dbReference type="RefSeq" id="WP_038465444.1">
    <property type="nucleotide sequence ID" value="NZ_CP008941.1"/>
</dbReference>
<keyword evidence="3 7" id="KW-0694">RNA-binding</keyword>
<dbReference type="InterPro" id="IPR001063">
    <property type="entry name" value="Ribosomal_uL22"/>
</dbReference>
<dbReference type="Proteomes" id="UP000028926">
    <property type="component" value="Chromosome"/>
</dbReference>
<dbReference type="GO" id="GO:0003735">
    <property type="term" value="F:structural constituent of ribosome"/>
    <property type="evidence" value="ECO:0007669"/>
    <property type="project" value="InterPro"/>
</dbReference>
<dbReference type="PANTHER" id="PTHR13501">
    <property type="entry name" value="CHLOROPLAST 50S RIBOSOMAL PROTEIN L22-RELATED"/>
    <property type="match status" value="1"/>
</dbReference>
<gene>
    <name evidence="7" type="primary">rplV</name>
    <name evidence="11" type="ORF">ID47_08545</name>
</gene>
<comment type="function">
    <text evidence="7 10">This protein binds specifically to 23S rRNA; its binding is stimulated by other ribosomal proteins, e.g., L4, L17, and L20. It is important during the early stages of 50S assembly. It makes multiple contacts with different domains of the 23S rRNA in the assembled 50S subunit and ribosome.</text>
</comment>
<dbReference type="InterPro" id="IPR036394">
    <property type="entry name" value="Ribosomal_uL22_sf"/>
</dbReference>
<evidence type="ECO:0000256" key="10">
    <source>
        <dbReference type="RuleBase" id="RU004008"/>
    </source>
</evidence>
<organism evidence="11 12">
    <name type="scientific">Candidatus Odyssella acanthamoebae</name>
    <dbReference type="NCBI Taxonomy" id="91604"/>
    <lineage>
        <taxon>Bacteria</taxon>
        <taxon>Pseudomonadati</taxon>
        <taxon>Pseudomonadota</taxon>
        <taxon>Alphaproteobacteria</taxon>
        <taxon>Holosporales</taxon>
        <taxon>Candidatus Paracaedibacteraceae</taxon>
        <taxon>Candidatus Odyssella</taxon>
    </lineage>
</organism>
<keyword evidence="2 7" id="KW-0699">rRNA-binding</keyword>
<dbReference type="Pfam" id="PF00237">
    <property type="entry name" value="Ribosomal_L22"/>
    <property type="match status" value="1"/>
</dbReference>
<dbReference type="EMBL" id="CP008941">
    <property type="protein sequence ID" value="AIK96762.1"/>
    <property type="molecule type" value="Genomic_DNA"/>
</dbReference>
<dbReference type="HAMAP" id="MF_01331_B">
    <property type="entry name" value="Ribosomal_uL22_B"/>
    <property type="match status" value="1"/>
</dbReference>
<dbReference type="NCBIfam" id="TIGR01044">
    <property type="entry name" value="rplV_bact"/>
    <property type="match status" value="1"/>
</dbReference>
<dbReference type="InterPro" id="IPR018260">
    <property type="entry name" value="Ribosomal_uL22_CS"/>
</dbReference>
<dbReference type="Gene3D" id="3.90.470.10">
    <property type="entry name" value="Ribosomal protein L22/L17"/>
    <property type="match status" value="1"/>
</dbReference>
<evidence type="ECO:0000256" key="2">
    <source>
        <dbReference type="ARBA" id="ARBA00022730"/>
    </source>
</evidence>
<dbReference type="GO" id="GO:0019843">
    <property type="term" value="F:rRNA binding"/>
    <property type="evidence" value="ECO:0007669"/>
    <property type="project" value="UniProtKB-UniRule"/>
</dbReference>
<dbReference type="GO" id="GO:0006412">
    <property type="term" value="P:translation"/>
    <property type="evidence" value="ECO:0007669"/>
    <property type="project" value="UniProtKB-UniRule"/>
</dbReference>
<evidence type="ECO:0000256" key="7">
    <source>
        <dbReference type="HAMAP-Rule" id="MF_01331"/>
    </source>
</evidence>
<keyword evidence="5 7" id="KW-0687">Ribonucleoprotein</keyword>
<evidence type="ECO:0000256" key="3">
    <source>
        <dbReference type="ARBA" id="ARBA00022884"/>
    </source>
</evidence>
<dbReference type="InterPro" id="IPR047867">
    <property type="entry name" value="Ribosomal_uL22_bac/org-type"/>
</dbReference>
<evidence type="ECO:0000256" key="6">
    <source>
        <dbReference type="ARBA" id="ARBA00035207"/>
    </source>
</evidence>
<evidence type="ECO:0000313" key="12">
    <source>
        <dbReference type="Proteomes" id="UP000028926"/>
    </source>
</evidence>
<dbReference type="InterPro" id="IPR005727">
    <property type="entry name" value="Ribosomal_uL22_bac/chlpt-type"/>
</dbReference>
<dbReference type="SUPFAM" id="SSF54843">
    <property type="entry name" value="Ribosomal protein L22"/>
    <property type="match status" value="1"/>
</dbReference>
<dbReference type="AlphaFoldDB" id="A0A077AU90"/>
<dbReference type="GO" id="GO:0022625">
    <property type="term" value="C:cytosolic large ribosomal subunit"/>
    <property type="evidence" value="ECO:0007669"/>
    <property type="project" value="TreeGrafter"/>
</dbReference>
<protein>
    <recommendedName>
        <fullName evidence="6 7">Large ribosomal subunit protein uL22</fullName>
    </recommendedName>
</protein>
<proteinExistence type="inferred from homology"/>
<reference evidence="11 12" key="1">
    <citation type="submission" date="2014-07" db="EMBL/GenBank/DDBJ databases">
        <title>Comparative genomic insights into amoeba endosymbionts belonging to the families of Holosporaceae and Candidatus Midichloriaceae within Rickettsiales.</title>
        <authorList>
            <person name="Wang Z."/>
            <person name="Wu M."/>
        </authorList>
    </citation>
    <scope>NUCLEOTIDE SEQUENCE [LARGE SCALE GENOMIC DNA]</scope>
    <source>
        <strain evidence="11">PRA3</strain>
    </source>
</reference>
<comment type="function">
    <text evidence="7">The globular domain of the protein is located near the polypeptide exit tunnel on the outside of the subunit, while an extended beta-hairpin is found that lines the wall of the exit tunnel in the center of the 70S ribosome.</text>
</comment>
<keyword evidence="4 7" id="KW-0689">Ribosomal protein</keyword>
<dbReference type="PROSITE" id="PS00464">
    <property type="entry name" value="RIBOSOMAL_L22"/>
    <property type="match status" value="1"/>
</dbReference>
<dbReference type="KEGG" id="paca:ID47_08545"/>
<evidence type="ECO:0000313" key="11">
    <source>
        <dbReference type="EMBL" id="AIK96762.1"/>
    </source>
</evidence>
<comment type="subunit">
    <text evidence="7 9">Part of the 50S ribosomal subunit.</text>
</comment>
<accession>A0A077AU90</accession>
<dbReference type="OrthoDB" id="9805969at2"/>